<sequence>MVLPPSPLGPAFVRIIAIVRLVPVEGQFASLFLLGTAGCGKFVQPQERRLRLLKHDIIFTFVSAQHQATGTTLFRLVRFQLIYCLPGDADADLGQEHQCQENGKLQTSETRIKKVSESLLTVMGGKWRELTVMIMHGLSLAAPQQPKHATTKMIDPMTMSTIGAVQKLSP</sequence>
<dbReference type="AlphaFoldDB" id="A0A8W7PD29"/>
<proteinExistence type="predicted"/>
<organism evidence="1">
    <name type="scientific">Anopheles coluzzii</name>
    <name type="common">African malaria mosquito</name>
    <dbReference type="NCBI Taxonomy" id="1518534"/>
    <lineage>
        <taxon>Eukaryota</taxon>
        <taxon>Metazoa</taxon>
        <taxon>Ecdysozoa</taxon>
        <taxon>Arthropoda</taxon>
        <taxon>Hexapoda</taxon>
        <taxon>Insecta</taxon>
        <taxon>Pterygota</taxon>
        <taxon>Neoptera</taxon>
        <taxon>Endopterygota</taxon>
        <taxon>Diptera</taxon>
        <taxon>Nematocera</taxon>
        <taxon>Culicoidea</taxon>
        <taxon>Culicidae</taxon>
        <taxon>Anophelinae</taxon>
        <taxon>Anopheles</taxon>
    </lineage>
</organism>
<evidence type="ECO:0000313" key="1">
    <source>
        <dbReference type="EnsemblMetazoa" id="ACOM029862-PA.1"/>
    </source>
</evidence>
<reference evidence="1" key="1">
    <citation type="submission" date="2022-08" db="UniProtKB">
        <authorList>
            <consortium name="EnsemblMetazoa"/>
        </authorList>
    </citation>
    <scope>IDENTIFICATION</scope>
</reference>
<dbReference type="Proteomes" id="UP000075882">
    <property type="component" value="Unassembled WGS sequence"/>
</dbReference>
<accession>A0A8W7PD29</accession>
<protein>
    <submittedName>
        <fullName evidence="1">Uncharacterized protein</fullName>
    </submittedName>
</protein>
<dbReference type="EnsemblMetazoa" id="ACOM029862-RA">
    <property type="protein sequence ID" value="ACOM029862-PA.1"/>
    <property type="gene ID" value="ACOM029862"/>
</dbReference>
<name>A0A8W7PD29_ANOCL</name>